<reference evidence="1" key="1">
    <citation type="submission" date="2020-06" db="EMBL/GenBank/DDBJ databases">
        <authorList>
            <consortium name="Wellcome Sanger Institute Data Sharing"/>
        </authorList>
    </citation>
    <scope>NUCLEOTIDE SEQUENCE [LARGE SCALE GENOMIC DNA]</scope>
</reference>
<dbReference type="GO" id="GO:0005886">
    <property type="term" value="C:plasma membrane"/>
    <property type="evidence" value="ECO:0007669"/>
    <property type="project" value="TreeGrafter"/>
</dbReference>
<keyword evidence="2" id="KW-1185">Reference proteome</keyword>
<name>A0A8C5DN40_GOUWI</name>
<dbReference type="GO" id="GO:0044325">
    <property type="term" value="F:transmembrane transporter binding"/>
    <property type="evidence" value="ECO:0007669"/>
    <property type="project" value="TreeGrafter"/>
</dbReference>
<organism evidence="1 2">
    <name type="scientific">Gouania willdenowi</name>
    <name type="common">Blunt-snouted clingfish</name>
    <name type="synonym">Lepadogaster willdenowi</name>
    <dbReference type="NCBI Taxonomy" id="441366"/>
    <lineage>
        <taxon>Eukaryota</taxon>
        <taxon>Metazoa</taxon>
        <taxon>Chordata</taxon>
        <taxon>Craniata</taxon>
        <taxon>Vertebrata</taxon>
        <taxon>Euteleostomi</taxon>
        <taxon>Actinopterygii</taxon>
        <taxon>Neopterygii</taxon>
        <taxon>Teleostei</taxon>
        <taxon>Neoteleostei</taxon>
        <taxon>Acanthomorphata</taxon>
        <taxon>Ovalentaria</taxon>
        <taxon>Blenniimorphae</taxon>
        <taxon>Blenniiformes</taxon>
        <taxon>Gobiesocoidei</taxon>
        <taxon>Gobiesocidae</taxon>
        <taxon>Gobiesocinae</taxon>
        <taxon>Gouania</taxon>
    </lineage>
</organism>
<dbReference type="GO" id="GO:0090314">
    <property type="term" value="P:positive regulation of protein targeting to membrane"/>
    <property type="evidence" value="ECO:0007669"/>
    <property type="project" value="TreeGrafter"/>
</dbReference>
<protein>
    <submittedName>
        <fullName evidence="1">Uncharacterized protein</fullName>
    </submittedName>
</protein>
<evidence type="ECO:0000313" key="1">
    <source>
        <dbReference type="Ensembl" id="ENSGWIP00000009276.1"/>
    </source>
</evidence>
<evidence type="ECO:0000313" key="2">
    <source>
        <dbReference type="Proteomes" id="UP000694680"/>
    </source>
</evidence>
<dbReference type="Ensembl" id="ENSGWIT00000010341.1">
    <property type="protein sequence ID" value="ENSGWIP00000009276.1"/>
    <property type="gene ID" value="ENSGWIG00000005520.1"/>
</dbReference>
<reference evidence="1" key="3">
    <citation type="submission" date="2025-09" db="UniProtKB">
        <authorList>
            <consortium name="Ensembl"/>
        </authorList>
    </citation>
    <scope>IDENTIFICATION</scope>
</reference>
<dbReference type="PANTHER" id="PTHR15730:SF5">
    <property type="entry name" value="SI:CH211-210B2.2-RELATED"/>
    <property type="match status" value="1"/>
</dbReference>
<sequence length="130" mass="14297">HGPFAFSIGTTNDGQAFLAGSYFGKGRVIVTTHKSFFQNEVPFELSIISLHYQINDLSVFVCEAYSSTHVKEIQEFVAEGGGLLIGGNAWAPDPDALLPYLIKDIPLMPLVHNQRIQINANTASKRKSFD</sequence>
<dbReference type="PANTHER" id="PTHR15730">
    <property type="entry name" value="EXPERIMENTAL AUTOIMMUNE PROSTATITIS ANTIGEN 2-RELATED"/>
    <property type="match status" value="1"/>
</dbReference>
<proteinExistence type="predicted"/>
<dbReference type="InterPro" id="IPR051244">
    <property type="entry name" value="TCAF"/>
</dbReference>
<accession>A0A8C5DN40</accession>
<dbReference type="AlphaFoldDB" id="A0A8C5DN40"/>
<dbReference type="Proteomes" id="UP000694680">
    <property type="component" value="Chromosome 13"/>
</dbReference>
<reference evidence="1" key="2">
    <citation type="submission" date="2025-08" db="UniProtKB">
        <authorList>
            <consortium name="Ensembl"/>
        </authorList>
    </citation>
    <scope>IDENTIFICATION</scope>
</reference>